<organism evidence="4 5">
    <name type="scientific">Parelaphostrongylus tenuis</name>
    <name type="common">Meningeal worm</name>
    <dbReference type="NCBI Taxonomy" id="148309"/>
    <lineage>
        <taxon>Eukaryota</taxon>
        <taxon>Metazoa</taxon>
        <taxon>Ecdysozoa</taxon>
        <taxon>Nematoda</taxon>
        <taxon>Chromadorea</taxon>
        <taxon>Rhabditida</taxon>
        <taxon>Rhabditina</taxon>
        <taxon>Rhabditomorpha</taxon>
        <taxon>Strongyloidea</taxon>
        <taxon>Metastrongylidae</taxon>
        <taxon>Parelaphostrongylus</taxon>
    </lineage>
</organism>
<dbReference type="PROSITE" id="PS50011">
    <property type="entry name" value="PROTEIN_KINASE_DOM"/>
    <property type="match status" value="1"/>
</dbReference>
<proteinExistence type="predicted"/>
<evidence type="ECO:0000259" key="3">
    <source>
        <dbReference type="PROSITE" id="PS50011"/>
    </source>
</evidence>
<dbReference type="Gene3D" id="1.10.510.10">
    <property type="entry name" value="Transferase(Phosphotransferase) domain 1"/>
    <property type="match status" value="2"/>
</dbReference>
<dbReference type="InterPro" id="IPR050198">
    <property type="entry name" value="Non-receptor_tyrosine_kinases"/>
</dbReference>
<dbReference type="PANTHER" id="PTHR24418">
    <property type="entry name" value="TYROSINE-PROTEIN KINASE"/>
    <property type="match status" value="1"/>
</dbReference>
<dbReference type="InterPro" id="IPR011009">
    <property type="entry name" value="Kinase-like_dom_sf"/>
</dbReference>
<reference evidence="4" key="1">
    <citation type="submission" date="2021-06" db="EMBL/GenBank/DDBJ databases">
        <title>Parelaphostrongylus tenuis whole genome reference sequence.</title>
        <authorList>
            <person name="Garwood T.J."/>
            <person name="Larsen P.A."/>
            <person name="Fountain-Jones N.M."/>
            <person name="Garbe J.R."/>
            <person name="Macchietto M.G."/>
            <person name="Kania S.A."/>
            <person name="Gerhold R.W."/>
            <person name="Richards J.E."/>
            <person name="Wolf T.M."/>
        </authorList>
    </citation>
    <scope>NUCLEOTIDE SEQUENCE</scope>
    <source>
        <strain evidence="4">MNPRO001-30</strain>
        <tissue evidence="4">Meninges</tissue>
    </source>
</reference>
<comment type="caution">
    <text evidence="4">The sequence shown here is derived from an EMBL/GenBank/DDBJ whole genome shotgun (WGS) entry which is preliminary data.</text>
</comment>
<evidence type="ECO:0000256" key="1">
    <source>
        <dbReference type="ARBA" id="ARBA00022741"/>
    </source>
</evidence>
<dbReference type="Proteomes" id="UP001196413">
    <property type="component" value="Unassembled WGS sequence"/>
</dbReference>
<keyword evidence="1" id="KW-0547">Nucleotide-binding</keyword>
<dbReference type="EMBL" id="JAHQIW010005758">
    <property type="protein sequence ID" value="KAJ1367050.1"/>
    <property type="molecule type" value="Genomic_DNA"/>
</dbReference>
<dbReference type="InterPro" id="IPR020635">
    <property type="entry name" value="Tyr_kinase_cat_dom"/>
</dbReference>
<dbReference type="SMART" id="SM00219">
    <property type="entry name" value="TyrKc"/>
    <property type="match status" value="1"/>
</dbReference>
<evidence type="ECO:0000313" key="5">
    <source>
        <dbReference type="Proteomes" id="UP001196413"/>
    </source>
</evidence>
<keyword evidence="5" id="KW-1185">Reference proteome</keyword>
<dbReference type="Pfam" id="PF07714">
    <property type="entry name" value="PK_Tyr_Ser-Thr"/>
    <property type="match status" value="2"/>
</dbReference>
<feature type="non-terminal residue" evidence="4">
    <location>
        <position position="1"/>
    </location>
</feature>
<dbReference type="InterPro" id="IPR000719">
    <property type="entry name" value="Prot_kinase_dom"/>
</dbReference>
<keyword evidence="2" id="KW-0067">ATP-binding</keyword>
<dbReference type="InterPro" id="IPR001245">
    <property type="entry name" value="Ser-Thr/Tyr_kinase_cat_dom"/>
</dbReference>
<accession>A0AAD5QZY5</accession>
<feature type="domain" description="Protein kinase" evidence="3">
    <location>
        <begin position="1"/>
        <end position="213"/>
    </location>
</feature>
<dbReference type="SUPFAM" id="SSF56112">
    <property type="entry name" value="Protein kinase-like (PK-like)"/>
    <property type="match status" value="1"/>
</dbReference>
<dbReference type="AlphaFoldDB" id="A0AAD5QZY5"/>
<sequence>PILTVLWDTILYHFPLYGVHRADGAMEFTVNISHHKSSYSEIIKNLVKLHGMVFSDRDVMVVMELVSGGGLDSYLKKKTQNNEVSSCPRQTPEVLLQFIYLRESDVWWYGMLMSEIYNDGKKPFHGIPNAQIRKKIMKSAVSFPTKRPQMISIAKVLRKYCIHTVKDDVVAPTAPKEKFIHRIQNGTIKKLTAGTPQPASSFREIGEENNKMVVDVTNVEHVAQGRRLSITPPTVSITKGLDETSLLYNKAKEWKDLVLFEGKEKVSE</sequence>
<evidence type="ECO:0000313" key="4">
    <source>
        <dbReference type="EMBL" id="KAJ1367050.1"/>
    </source>
</evidence>
<gene>
    <name evidence="4" type="ORF">KIN20_027893</name>
</gene>
<dbReference type="GO" id="GO:0004713">
    <property type="term" value="F:protein tyrosine kinase activity"/>
    <property type="evidence" value="ECO:0007669"/>
    <property type="project" value="InterPro"/>
</dbReference>
<dbReference type="GO" id="GO:0005524">
    <property type="term" value="F:ATP binding"/>
    <property type="evidence" value="ECO:0007669"/>
    <property type="project" value="UniProtKB-KW"/>
</dbReference>
<name>A0AAD5QZY5_PARTN</name>
<evidence type="ECO:0000256" key="2">
    <source>
        <dbReference type="ARBA" id="ARBA00022840"/>
    </source>
</evidence>
<protein>
    <recommendedName>
        <fullName evidence="3">Protein kinase domain-containing protein</fullName>
    </recommendedName>
</protein>